<dbReference type="GO" id="GO:0046872">
    <property type="term" value="F:metal ion binding"/>
    <property type="evidence" value="ECO:0007669"/>
    <property type="project" value="UniProtKB-KW"/>
</dbReference>
<gene>
    <name evidence="9" type="ORF">CRE_16999</name>
</gene>
<evidence type="ECO:0000256" key="5">
    <source>
        <dbReference type="ARBA" id="ARBA00022691"/>
    </source>
</evidence>
<keyword evidence="3" id="KW-0489">Methyltransferase</keyword>
<comment type="subcellular location">
    <subcellularLocation>
        <location evidence="1">Chromosome</location>
    </subcellularLocation>
</comment>
<sequence>MPPKKINWRRVRAANARHATQTRVEAHKKQGGGCSGMIREVEPMPDQLGKLRDRGLSPTVMDQKKQQVRRQFLAMKLMDVNEYKRNHIRFLQNKKIIKEEREKYVQEQLLSYQTVTKTVVSDEAKNVCMNQEANKPASELKPSRKLNSHASTACENPTACKCNRIFNALYRKPPGISEERKHRKVDRSGLVDMDDHNHSDQRIIVECSDACGCSRTCLNRQAQQGKSKNLTVVHLKDERGCGLETAEPIRKGELIGEYVGEALVMEEVIGDDGETFYDTGRGTSYEASFRVMQGNIAINSRDIGFKIRSRFFLNLTFSRNVVRFLSHACEPNAAFVECHSRKSEGETLIPRIVVIALQDIAAGELVTISYYDPEDMKDRKGIRCRCKPACQNFLPCRYVDD</sequence>
<evidence type="ECO:0000256" key="6">
    <source>
        <dbReference type="ARBA" id="ARBA00022723"/>
    </source>
</evidence>
<dbReference type="PANTHER" id="PTHR46223:SF3">
    <property type="entry name" value="HISTONE-LYSINE N-METHYLTRANSFERASE SET-23"/>
    <property type="match status" value="1"/>
</dbReference>
<dbReference type="PROSITE" id="PS50280">
    <property type="entry name" value="SET"/>
    <property type="match status" value="1"/>
</dbReference>
<dbReference type="Pfam" id="PF00856">
    <property type="entry name" value="SET"/>
    <property type="match status" value="1"/>
</dbReference>
<dbReference type="AlphaFoldDB" id="E3N7W4"/>
<evidence type="ECO:0000256" key="2">
    <source>
        <dbReference type="ARBA" id="ARBA00022454"/>
    </source>
</evidence>
<dbReference type="Proteomes" id="UP000008281">
    <property type="component" value="Unassembled WGS sequence"/>
</dbReference>
<dbReference type="EMBL" id="DS268552">
    <property type="protein sequence ID" value="EFO89196.1"/>
    <property type="molecule type" value="Genomic_DNA"/>
</dbReference>
<dbReference type="OrthoDB" id="5846691at2759"/>
<feature type="domain" description="SET" evidence="8">
    <location>
        <begin position="228"/>
        <end position="371"/>
    </location>
</feature>
<dbReference type="OMA" id="WEESEIY"/>
<organism evidence="10">
    <name type="scientific">Caenorhabditis remanei</name>
    <name type="common">Caenorhabditis vulgaris</name>
    <dbReference type="NCBI Taxonomy" id="31234"/>
    <lineage>
        <taxon>Eukaryota</taxon>
        <taxon>Metazoa</taxon>
        <taxon>Ecdysozoa</taxon>
        <taxon>Nematoda</taxon>
        <taxon>Chromadorea</taxon>
        <taxon>Rhabditida</taxon>
        <taxon>Rhabditina</taxon>
        <taxon>Rhabditomorpha</taxon>
        <taxon>Rhabditoidea</taxon>
        <taxon>Rhabditidae</taxon>
        <taxon>Peloderinae</taxon>
        <taxon>Caenorhabditis</taxon>
    </lineage>
</organism>
<evidence type="ECO:0000313" key="10">
    <source>
        <dbReference type="Proteomes" id="UP000008281"/>
    </source>
</evidence>
<dbReference type="STRING" id="31234.E3N7W4"/>
<dbReference type="InterPro" id="IPR046341">
    <property type="entry name" value="SET_dom_sf"/>
</dbReference>
<dbReference type="Gene3D" id="2.170.270.10">
    <property type="entry name" value="SET domain"/>
    <property type="match status" value="1"/>
</dbReference>
<dbReference type="PANTHER" id="PTHR46223">
    <property type="entry name" value="HISTONE-LYSINE N-METHYLTRANSFERASE SUV39H"/>
    <property type="match status" value="1"/>
</dbReference>
<evidence type="ECO:0000256" key="3">
    <source>
        <dbReference type="ARBA" id="ARBA00022603"/>
    </source>
</evidence>
<dbReference type="InterPro" id="IPR050973">
    <property type="entry name" value="H3K9_Histone-Lys_N-MTase"/>
</dbReference>
<keyword evidence="10" id="KW-1185">Reference proteome</keyword>
<dbReference type="InterPro" id="IPR001214">
    <property type="entry name" value="SET_dom"/>
</dbReference>
<evidence type="ECO:0000256" key="4">
    <source>
        <dbReference type="ARBA" id="ARBA00022679"/>
    </source>
</evidence>
<dbReference type="InParanoid" id="E3N7W4"/>
<dbReference type="SMART" id="SM00317">
    <property type="entry name" value="SET"/>
    <property type="match status" value="1"/>
</dbReference>
<name>E3N7W4_CAERE</name>
<dbReference type="GO" id="GO:0008168">
    <property type="term" value="F:methyltransferase activity"/>
    <property type="evidence" value="ECO:0007669"/>
    <property type="project" value="UniProtKB-KW"/>
</dbReference>
<dbReference type="SUPFAM" id="SSF82199">
    <property type="entry name" value="SET domain"/>
    <property type="match status" value="1"/>
</dbReference>
<protein>
    <recommendedName>
        <fullName evidence="8">SET domain-containing protein</fullName>
    </recommendedName>
</protein>
<keyword evidence="5" id="KW-0949">S-adenosyl-L-methionine</keyword>
<dbReference type="HOGENOM" id="CLU_687437_0_0_1"/>
<evidence type="ECO:0000259" key="8">
    <source>
        <dbReference type="PROSITE" id="PS50280"/>
    </source>
</evidence>
<keyword evidence="7" id="KW-0862">Zinc</keyword>
<evidence type="ECO:0000256" key="7">
    <source>
        <dbReference type="ARBA" id="ARBA00022833"/>
    </source>
</evidence>
<dbReference type="GO" id="GO:0032259">
    <property type="term" value="P:methylation"/>
    <property type="evidence" value="ECO:0007669"/>
    <property type="project" value="UniProtKB-KW"/>
</dbReference>
<reference evidence="9" key="1">
    <citation type="submission" date="2007-07" db="EMBL/GenBank/DDBJ databases">
        <title>PCAP assembly of the Caenorhabditis remanei genome.</title>
        <authorList>
            <consortium name="The Caenorhabditis remanei Sequencing Consortium"/>
            <person name="Wilson R.K."/>
        </authorList>
    </citation>
    <scope>NUCLEOTIDE SEQUENCE [LARGE SCALE GENOMIC DNA]</scope>
    <source>
        <strain evidence="9">PB4641</strain>
    </source>
</reference>
<keyword evidence="4" id="KW-0808">Transferase</keyword>
<keyword evidence="2" id="KW-0158">Chromosome</keyword>
<dbReference type="eggNOG" id="KOG1082">
    <property type="taxonomic scope" value="Eukaryota"/>
</dbReference>
<accession>E3N7W4</accession>
<proteinExistence type="predicted"/>
<evidence type="ECO:0000256" key="1">
    <source>
        <dbReference type="ARBA" id="ARBA00004286"/>
    </source>
</evidence>
<keyword evidence="6" id="KW-0479">Metal-binding</keyword>
<dbReference type="GO" id="GO:0005694">
    <property type="term" value="C:chromosome"/>
    <property type="evidence" value="ECO:0007669"/>
    <property type="project" value="UniProtKB-SubCell"/>
</dbReference>
<evidence type="ECO:0000313" key="9">
    <source>
        <dbReference type="EMBL" id="EFO89196.1"/>
    </source>
</evidence>